<keyword evidence="1" id="KW-0175">Coiled coil</keyword>
<dbReference type="Proteomes" id="UP000030361">
    <property type="component" value="Chromosome"/>
</dbReference>
<name>A0A1S6QH97_9LACO</name>
<feature type="chain" id="PRO_5010574094" description="Bacterial Ig domain-containing protein" evidence="2">
    <location>
        <begin position="26"/>
        <end position="306"/>
    </location>
</feature>
<sequence>MNNHKVSTALVTTTLLFSAGLTTFAAAKKAKVSHYKVTENSRYFTGKATPKAKVKVSRYGITYAYGKAKANGTFKLKANDELTANWKYRVTVAKKGYKTTSKYVKAKAVSQKTNTVYVPQTDPATDIALQNSQKQISQLNDQVKSLNDQLTGLKGNNTESAKSTASDLQSRIDDLKYRIADLNSTNNDLQAKIAEYKPNVDAYTKYTNAQKAIKDARWDSIRVKNWLNIKEQLGTVKTRATAWAQLAQNLKGYNKIKKNHDQYINTYNTMKDQVASNSANITNLTNQQTNLSNQLAAINKELGVSN</sequence>
<evidence type="ECO:0000313" key="4">
    <source>
        <dbReference type="Proteomes" id="UP000030361"/>
    </source>
</evidence>
<dbReference type="AlphaFoldDB" id="A0A1S6QH97"/>
<evidence type="ECO:0000256" key="2">
    <source>
        <dbReference type="SAM" id="SignalP"/>
    </source>
</evidence>
<proteinExistence type="predicted"/>
<organism evidence="3 4">
    <name type="scientific">Lentilactobacillus curieae</name>
    <dbReference type="NCBI Taxonomy" id="1138822"/>
    <lineage>
        <taxon>Bacteria</taxon>
        <taxon>Bacillati</taxon>
        <taxon>Bacillota</taxon>
        <taxon>Bacilli</taxon>
        <taxon>Lactobacillales</taxon>
        <taxon>Lactobacillaceae</taxon>
        <taxon>Lentilactobacillus</taxon>
    </lineage>
</organism>
<keyword evidence="4" id="KW-1185">Reference proteome</keyword>
<dbReference type="EMBL" id="CP018906">
    <property type="protein sequence ID" value="AQW20969.1"/>
    <property type="molecule type" value="Genomic_DNA"/>
</dbReference>
<reference evidence="3 4" key="1">
    <citation type="journal article" date="2015" name="Genome Announc.">
        <title>Genome Sequence of Lactobacillus curieae CCTCC M 2011381T, a Novel Producer of Gamma-aminobutyric Acid.</title>
        <authorList>
            <person name="Wang Y."/>
            <person name="Wang Y."/>
            <person name="Lang C."/>
            <person name="Wei D."/>
            <person name="Xu P."/>
            <person name="Xie J."/>
        </authorList>
    </citation>
    <scope>NUCLEOTIDE SEQUENCE [LARGE SCALE GENOMIC DNA]</scope>
    <source>
        <strain evidence="3 4">CCTCC M 2011381</strain>
    </source>
</reference>
<feature type="signal peptide" evidence="2">
    <location>
        <begin position="1"/>
        <end position="25"/>
    </location>
</feature>
<dbReference type="KEGG" id="lcu:PL11_003075"/>
<evidence type="ECO:0000313" key="3">
    <source>
        <dbReference type="EMBL" id="AQW20969.1"/>
    </source>
</evidence>
<dbReference type="RefSeq" id="WP_035166295.1">
    <property type="nucleotide sequence ID" value="NZ_CP018906.1"/>
</dbReference>
<dbReference type="OrthoDB" id="2334179at2"/>
<evidence type="ECO:0000256" key="1">
    <source>
        <dbReference type="SAM" id="Coils"/>
    </source>
</evidence>
<dbReference type="Gene3D" id="1.10.287.1490">
    <property type="match status" value="1"/>
</dbReference>
<dbReference type="eggNOG" id="ENOG5030AHQ">
    <property type="taxonomic scope" value="Bacteria"/>
</dbReference>
<protein>
    <recommendedName>
        <fullName evidence="5">Bacterial Ig domain-containing protein</fullName>
    </recommendedName>
</protein>
<keyword evidence="2" id="KW-0732">Signal</keyword>
<accession>A0A1S6QH97</accession>
<feature type="coiled-coil region" evidence="1">
    <location>
        <begin position="129"/>
        <end position="192"/>
    </location>
</feature>
<evidence type="ECO:0008006" key="5">
    <source>
        <dbReference type="Google" id="ProtNLM"/>
    </source>
</evidence>
<gene>
    <name evidence="3" type="ORF">PL11_003075</name>
</gene>